<organism evidence="1 2">
    <name type="scientific">Methylobacterium terrae</name>
    <dbReference type="NCBI Taxonomy" id="2202827"/>
    <lineage>
        <taxon>Bacteria</taxon>
        <taxon>Pseudomonadati</taxon>
        <taxon>Pseudomonadota</taxon>
        <taxon>Alphaproteobacteria</taxon>
        <taxon>Hyphomicrobiales</taxon>
        <taxon>Methylobacteriaceae</taxon>
        <taxon>Methylobacterium</taxon>
    </lineage>
</organism>
<protein>
    <submittedName>
        <fullName evidence="1">DUF4926 domain-containing protein</fullName>
    </submittedName>
</protein>
<evidence type="ECO:0000313" key="2">
    <source>
        <dbReference type="Proteomes" id="UP000245444"/>
    </source>
</evidence>
<dbReference type="OrthoDB" id="7307608at2"/>
<dbReference type="Proteomes" id="UP000245444">
    <property type="component" value="Chromosome"/>
</dbReference>
<proteinExistence type="predicted"/>
<dbReference type="KEGG" id="mtea:DK419_03545"/>
<accession>A0A2U8WGZ0</accession>
<name>A0A2U8WGZ0_9HYPH</name>
<dbReference type="EMBL" id="CP029553">
    <property type="protein sequence ID" value="AWN45505.1"/>
    <property type="molecule type" value="Genomic_DNA"/>
</dbReference>
<evidence type="ECO:0000313" key="1">
    <source>
        <dbReference type="EMBL" id="AWN45505.1"/>
    </source>
</evidence>
<gene>
    <name evidence="1" type="ORF">DK419_03545</name>
</gene>
<sequence>MGRCRGRVSGDLDIVVLTAPAIGDDGASIPAGTEGTIVSVDDPGAMSVVEFAEPDGTFATVEPHDIRLAENIGR</sequence>
<keyword evidence="2" id="KW-1185">Reference proteome</keyword>
<reference evidence="1 2" key="1">
    <citation type="submission" date="2018-05" db="EMBL/GenBank/DDBJ databases">
        <title>Complete Genome Sequence of Methylobacterium sp. 17Sr1-28.</title>
        <authorList>
            <person name="Srinivasan S."/>
        </authorList>
    </citation>
    <scope>NUCLEOTIDE SEQUENCE [LARGE SCALE GENOMIC DNA]</scope>
    <source>
        <strain evidence="1 2">17Sr1-28</strain>
    </source>
</reference>
<dbReference type="AlphaFoldDB" id="A0A2U8WGZ0"/>